<dbReference type="InterPro" id="IPR019758">
    <property type="entry name" value="Pept_S26A_signal_pept_1_CS"/>
</dbReference>
<dbReference type="CDD" id="cd06530">
    <property type="entry name" value="S26_SPase_I"/>
    <property type="match status" value="1"/>
</dbReference>
<dbReference type="NCBIfam" id="TIGR02227">
    <property type="entry name" value="sigpep_I_bact"/>
    <property type="match status" value="1"/>
</dbReference>
<dbReference type="GO" id="GO:0009003">
    <property type="term" value="F:signal peptidase activity"/>
    <property type="evidence" value="ECO:0007669"/>
    <property type="project" value="UniProtKB-EC"/>
</dbReference>
<dbReference type="InterPro" id="IPR036286">
    <property type="entry name" value="LexA/Signal_pep-like_sf"/>
</dbReference>
<sequence>MSTSSSAESADRPGDEPNETAGTTAKRTRARRSPLWDIVETLVLALLIFVAVRSVVLNFRVDGSSMEPSLHNGEMLLVNRQVYTHFDANSLLSAIPGIGQQVGDQWYLFHPPQRGDIVIFEPPQPHSEPYIKRIIGLPGETVSIHDGGVYIDGKRLDEPYLNSLTLSQGITTGQPYVVEPDHVFVLGDNRNNSSDSRRFGSVPISNIIGKAWVSYWPPGDMAVVPHETYAKN</sequence>
<proteinExistence type="inferred from homology"/>
<keyword evidence="7" id="KW-1133">Transmembrane helix</keyword>
<dbReference type="PROSITE" id="PS00760">
    <property type="entry name" value="SPASE_I_2"/>
    <property type="match status" value="1"/>
</dbReference>
<feature type="domain" description="Peptidase S26" evidence="9">
    <location>
        <begin position="36"/>
        <end position="216"/>
    </location>
</feature>
<dbReference type="PRINTS" id="PR00727">
    <property type="entry name" value="LEADERPTASE"/>
</dbReference>
<evidence type="ECO:0000256" key="7">
    <source>
        <dbReference type="RuleBase" id="RU362042"/>
    </source>
</evidence>
<feature type="transmembrane region" description="Helical" evidence="7">
    <location>
        <begin position="35"/>
        <end position="56"/>
    </location>
</feature>
<dbReference type="GO" id="GO:0004252">
    <property type="term" value="F:serine-type endopeptidase activity"/>
    <property type="evidence" value="ECO:0007669"/>
    <property type="project" value="InterPro"/>
</dbReference>
<evidence type="ECO:0000256" key="4">
    <source>
        <dbReference type="ARBA" id="ARBA00019232"/>
    </source>
</evidence>
<dbReference type="InterPro" id="IPR000223">
    <property type="entry name" value="Pept_S26A_signal_pept_1"/>
</dbReference>
<organism evidence="10 11">
    <name type="scientific">Nitrolancea hollandica Lb</name>
    <dbReference type="NCBI Taxonomy" id="1129897"/>
    <lineage>
        <taxon>Bacteria</taxon>
        <taxon>Pseudomonadati</taxon>
        <taxon>Thermomicrobiota</taxon>
        <taxon>Thermomicrobia</taxon>
        <taxon>Sphaerobacterales</taxon>
        <taxon>Sphaerobacterineae</taxon>
        <taxon>Sphaerobacteraceae</taxon>
        <taxon>Nitrolancea</taxon>
    </lineage>
</organism>
<feature type="active site" evidence="6">
    <location>
        <position position="132"/>
    </location>
</feature>
<dbReference type="GO" id="GO:0006465">
    <property type="term" value="P:signal peptide processing"/>
    <property type="evidence" value="ECO:0007669"/>
    <property type="project" value="InterPro"/>
</dbReference>
<protein>
    <recommendedName>
        <fullName evidence="4 7">Signal peptidase I</fullName>
        <ecNumber evidence="3 7">3.4.21.89</ecNumber>
    </recommendedName>
</protein>
<dbReference type="SUPFAM" id="SSF51306">
    <property type="entry name" value="LexA/Signal peptidase"/>
    <property type="match status" value="1"/>
</dbReference>
<dbReference type="Proteomes" id="UP000004221">
    <property type="component" value="Unassembled WGS sequence"/>
</dbReference>
<dbReference type="InterPro" id="IPR019533">
    <property type="entry name" value="Peptidase_S26"/>
</dbReference>
<dbReference type="PROSITE" id="PS00761">
    <property type="entry name" value="SPASE_I_3"/>
    <property type="match status" value="1"/>
</dbReference>
<comment type="similarity">
    <text evidence="2 7">Belongs to the peptidase S26 family.</text>
</comment>
<dbReference type="InterPro" id="IPR019757">
    <property type="entry name" value="Pept_S26A_signal_pept_1_Lys-AS"/>
</dbReference>
<evidence type="ECO:0000256" key="6">
    <source>
        <dbReference type="PIRSR" id="PIRSR600223-1"/>
    </source>
</evidence>
<gene>
    <name evidence="10" type="ORF">NITHO_1830006</name>
</gene>
<dbReference type="EC" id="3.4.21.89" evidence="3 7"/>
<dbReference type="GO" id="GO:0016020">
    <property type="term" value="C:membrane"/>
    <property type="evidence" value="ECO:0007669"/>
    <property type="project" value="UniProtKB-SubCell"/>
</dbReference>
<evidence type="ECO:0000313" key="11">
    <source>
        <dbReference type="Proteomes" id="UP000004221"/>
    </source>
</evidence>
<evidence type="ECO:0000313" key="10">
    <source>
        <dbReference type="EMBL" id="CCF83074.1"/>
    </source>
</evidence>
<evidence type="ECO:0000256" key="1">
    <source>
        <dbReference type="ARBA" id="ARBA00000677"/>
    </source>
</evidence>
<dbReference type="Gene3D" id="2.10.109.10">
    <property type="entry name" value="Umud Fragment, subunit A"/>
    <property type="match status" value="1"/>
</dbReference>
<reference evidence="10 11" key="1">
    <citation type="journal article" date="2012" name="ISME J.">
        <title>Nitrification expanded: discovery, physiology and genomics of a nitrite-oxidizing bacterium from the phylum Chloroflexi.</title>
        <authorList>
            <person name="Sorokin D.Y."/>
            <person name="Lucker S."/>
            <person name="Vejmelkova D."/>
            <person name="Kostrikina N.A."/>
            <person name="Kleerebezem R."/>
            <person name="Rijpstra W.I."/>
            <person name="Damste J.S."/>
            <person name="Le Paslier D."/>
            <person name="Muyzer G."/>
            <person name="Wagner M."/>
            <person name="van Loosdrecht M.C."/>
            <person name="Daims H."/>
        </authorList>
    </citation>
    <scope>NUCLEOTIDE SEQUENCE [LARGE SCALE GENOMIC DNA]</scope>
    <source>
        <strain evidence="11">none</strain>
    </source>
</reference>
<evidence type="ECO:0000256" key="8">
    <source>
        <dbReference type="SAM" id="MobiDB-lite"/>
    </source>
</evidence>
<dbReference type="PANTHER" id="PTHR43390">
    <property type="entry name" value="SIGNAL PEPTIDASE I"/>
    <property type="match status" value="1"/>
</dbReference>
<dbReference type="EMBL" id="CAGS01000094">
    <property type="protein sequence ID" value="CCF83074.1"/>
    <property type="molecule type" value="Genomic_DNA"/>
</dbReference>
<keyword evidence="5 7" id="KW-0378">Hydrolase</keyword>
<keyword evidence="11" id="KW-1185">Reference proteome</keyword>
<feature type="active site" evidence="6">
    <location>
        <position position="65"/>
    </location>
</feature>
<keyword evidence="7" id="KW-0472">Membrane</keyword>
<dbReference type="Pfam" id="PF10502">
    <property type="entry name" value="Peptidase_S26"/>
    <property type="match status" value="1"/>
</dbReference>
<evidence type="ECO:0000256" key="3">
    <source>
        <dbReference type="ARBA" id="ARBA00013208"/>
    </source>
</evidence>
<evidence type="ECO:0000256" key="5">
    <source>
        <dbReference type="ARBA" id="ARBA00022801"/>
    </source>
</evidence>
<evidence type="ECO:0000256" key="2">
    <source>
        <dbReference type="ARBA" id="ARBA00009370"/>
    </source>
</evidence>
<evidence type="ECO:0000259" key="9">
    <source>
        <dbReference type="Pfam" id="PF10502"/>
    </source>
</evidence>
<dbReference type="AlphaFoldDB" id="I4EEG2"/>
<dbReference type="PANTHER" id="PTHR43390:SF1">
    <property type="entry name" value="CHLOROPLAST PROCESSING PEPTIDASE"/>
    <property type="match status" value="1"/>
</dbReference>
<dbReference type="OrthoDB" id="9802919at2"/>
<feature type="region of interest" description="Disordered" evidence="8">
    <location>
        <begin position="1"/>
        <end position="27"/>
    </location>
</feature>
<dbReference type="RefSeq" id="WP_008475810.1">
    <property type="nucleotide sequence ID" value="NZ_CAGS01000094.1"/>
</dbReference>
<keyword evidence="7" id="KW-0645">Protease</keyword>
<comment type="caution">
    <text evidence="10">The sequence shown here is derived from an EMBL/GenBank/DDBJ whole genome shotgun (WGS) entry which is preliminary data.</text>
</comment>
<keyword evidence="7" id="KW-0812">Transmembrane</keyword>
<comment type="subcellular location">
    <subcellularLocation>
        <location evidence="7">Membrane</location>
        <topology evidence="7">Single-pass type II membrane protein</topology>
    </subcellularLocation>
</comment>
<name>I4EEG2_9BACT</name>
<accession>I4EEG2</accession>
<comment type="catalytic activity">
    <reaction evidence="1 7">
        <text>Cleavage of hydrophobic, N-terminal signal or leader sequences from secreted and periplasmic proteins.</text>
        <dbReference type="EC" id="3.4.21.89"/>
    </reaction>
</comment>